<reference evidence="4" key="1">
    <citation type="journal article" date="2020" name="bioRxiv">
        <title>Comparative genomics of Chlamydomonas.</title>
        <authorList>
            <person name="Craig R.J."/>
            <person name="Hasan A.R."/>
            <person name="Ness R.W."/>
            <person name="Keightley P.D."/>
        </authorList>
    </citation>
    <scope>NUCLEOTIDE SEQUENCE</scope>
    <source>
        <strain evidence="4">SAG 7.73</strain>
    </source>
</reference>
<dbReference type="SMART" id="SM00220">
    <property type="entry name" value="S_TKc"/>
    <property type="match status" value="1"/>
</dbReference>
<dbReference type="InterPro" id="IPR011009">
    <property type="entry name" value="Kinase-like_dom_sf"/>
</dbReference>
<keyword evidence="2" id="KW-0472">Membrane</keyword>
<proteinExistence type="predicted"/>
<feature type="compositionally biased region" description="Low complexity" evidence="1">
    <location>
        <begin position="488"/>
        <end position="497"/>
    </location>
</feature>
<dbReference type="PANTHER" id="PTHR44329">
    <property type="entry name" value="SERINE/THREONINE-PROTEIN KINASE TNNI3K-RELATED"/>
    <property type="match status" value="1"/>
</dbReference>
<dbReference type="InterPro" id="IPR008271">
    <property type="entry name" value="Ser/Thr_kinase_AS"/>
</dbReference>
<dbReference type="PANTHER" id="PTHR44329:SF214">
    <property type="entry name" value="PROTEIN KINASE DOMAIN-CONTAINING PROTEIN"/>
    <property type="match status" value="1"/>
</dbReference>
<keyword evidence="2" id="KW-0812">Transmembrane</keyword>
<dbReference type="Gene3D" id="3.30.200.20">
    <property type="entry name" value="Phosphorylase Kinase, domain 1"/>
    <property type="match status" value="1"/>
</dbReference>
<feature type="compositionally biased region" description="Gly residues" evidence="1">
    <location>
        <begin position="246"/>
        <end position="259"/>
    </location>
</feature>
<dbReference type="InterPro" id="IPR051681">
    <property type="entry name" value="Ser/Thr_Kinases-Pseudokinases"/>
</dbReference>
<dbReference type="GO" id="GO:0005524">
    <property type="term" value="F:ATP binding"/>
    <property type="evidence" value="ECO:0007669"/>
    <property type="project" value="InterPro"/>
</dbReference>
<feature type="domain" description="Protein kinase" evidence="3">
    <location>
        <begin position="703"/>
        <end position="1014"/>
    </location>
</feature>
<evidence type="ECO:0000256" key="2">
    <source>
        <dbReference type="SAM" id="Phobius"/>
    </source>
</evidence>
<keyword evidence="2" id="KW-1133">Transmembrane helix</keyword>
<keyword evidence="5" id="KW-1185">Reference proteome</keyword>
<dbReference type="Proteomes" id="UP000650467">
    <property type="component" value="Unassembled WGS sequence"/>
</dbReference>
<feature type="transmembrane region" description="Helical" evidence="2">
    <location>
        <begin position="166"/>
        <end position="191"/>
    </location>
</feature>
<accession>A0A835SXS3</accession>
<gene>
    <name evidence="4" type="ORF">HXX76_011584</name>
</gene>
<evidence type="ECO:0000313" key="4">
    <source>
        <dbReference type="EMBL" id="KAG2428465.1"/>
    </source>
</evidence>
<feature type="compositionally biased region" description="Basic and acidic residues" evidence="1">
    <location>
        <begin position="530"/>
        <end position="539"/>
    </location>
</feature>
<comment type="caution">
    <text evidence="4">The sequence shown here is derived from an EMBL/GenBank/DDBJ whole genome shotgun (WGS) entry which is preliminary data.</text>
</comment>
<evidence type="ECO:0000259" key="3">
    <source>
        <dbReference type="PROSITE" id="PS50011"/>
    </source>
</evidence>
<name>A0A835SXS3_CHLIN</name>
<feature type="region of interest" description="Disordered" evidence="1">
    <location>
        <begin position="233"/>
        <end position="268"/>
    </location>
</feature>
<dbReference type="Gene3D" id="1.10.510.10">
    <property type="entry name" value="Transferase(Phosphotransferase) domain 1"/>
    <property type="match status" value="1"/>
</dbReference>
<dbReference type="OrthoDB" id="2013833at2759"/>
<dbReference type="InterPro" id="IPR000719">
    <property type="entry name" value="Prot_kinase_dom"/>
</dbReference>
<sequence>MLMSDVCYPQRLWLQNFQGLSRSPAYPGTNALVPVTPQAGCVNSTEVPRPRRCFPETGLIVDVAVEATELSPLGGAPVPSNYLVRGMNMSIACQAFVAEECIQQYTLPGCLQLVLNARKAAAAAEAHGEVSPGALDASGSLLWGQQPPAASAGPPASGDAVSRTPLWLPLVGGILGGTVVVLAMGFGAAYFRGWRRVGDTKGLQGSGPQQRVVRGNGACDEPAPVIVVRDGSSGNMQQSAADGARCDGGAGVDGGGGQPQGSERSRWHGLGFTRSSQQKSSAATAFATFPEPGSAVMTDTAAGGCGCGGSLTTKRSCDPAAQDTLNDDGTGMWSLMEAEALAAAGVVSGGNSAEPTEVAAAMLPDPAAVVLSPLTPARSDLHVIELVGNSQPQLQHAAEAAAGAGKALGPGDDDVGAATVATGADSNNELKLLPGEILGRGACGRVYRGLFRGQLVAVKMIGDVGLLPPAQQQLLLLQPQQPQPQQPQQPQDHQGQPSAPHGQKGLWPTPQQQHGSLPDIPTYVSATDGTDVHETERANARSRGRSALYWRTDALGEDQPSRAGGGRSSRAPACTVGPASGNGARGPASANEAFGSAASRDSAAGLMSLALQRAAWGSRMTEAIVEAPEEGVVPPGGRAAAAPCDSAAAGAWVPWNGLPAAADAAVPSRSGDFDAAGVEEQDEGAATGPHHVATASAPLEQLGGCIDDIGAPAAAGPQEQQQQQAQQLQLRMQQPALSETQEGLVRALQQEVEVLGRCSHPCIVKLLAVCVEPPLLVMELMDTSLDRLQYGGGGGGGGGWPLGEGSGGGWAGGVGLLPLPLVLHIGIEVARGLAYMHPTLVHRDLKPANVLLSNPHSERPVVKIADFGLSRLRNTVVITQNPEAGTPAYMAPECYDLNNFMISHKVDVFALGVMMAEMLVGRRPWHGRSIVEIATATSWGGRRPYDLARDVQAAAARAAAAEAEAGQGRGQGHEQQRRVQPRCPAKLLKLIGAMWDQDPARRPAAAEVAKMLTVMQQQQAERLTLQAEHSRYGRGSFTAAAVE</sequence>
<protein>
    <recommendedName>
        <fullName evidence="3">Protein kinase domain-containing protein</fullName>
    </recommendedName>
</protein>
<evidence type="ECO:0000256" key="1">
    <source>
        <dbReference type="SAM" id="MobiDB-lite"/>
    </source>
</evidence>
<dbReference type="PROSITE" id="PS50011">
    <property type="entry name" value="PROTEIN_KINASE_DOM"/>
    <property type="match status" value="1"/>
</dbReference>
<evidence type="ECO:0000313" key="5">
    <source>
        <dbReference type="Proteomes" id="UP000650467"/>
    </source>
</evidence>
<dbReference type="AlphaFoldDB" id="A0A835SXS3"/>
<feature type="region of interest" description="Disordered" evidence="1">
    <location>
        <begin position="480"/>
        <end position="592"/>
    </location>
</feature>
<dbReference type="Pfam" id="PF00069">
    <property type="entry name" value="Pkinase"/>
    <property type="match status" value="1"/>
</dbReference>
<dbReference type="EMBL" id="JAEHOC010000034">
    <property type="protein sequence ID" value="KAG2428465.1"/>
    <property type="molecule type" value="Genomic_DNA"/>
</dbReference>
<dbReference type="PROSITE" id="PS00108">
    <property type="entry name" value="PROTEIN_KINASE_ST"/>
    <property type="match status" value="1"/>
</dbReference>
<dbReference type="GO" id="GO:0004674">
    <property type="term" value="F:protein serine/threonine kinase activity"/>
    <property type="evidence" value="ECO:0007669"/>
    <property type="project" value="TreeGrafter"/>
</dbReference>
<dbReference type="SUPFAM" id="SSF56112">
    <property type="entry name" value="Protein kinase-like (PK-like)"/>
    <property type="match status" value="1"/>
</dbReference>
<organism evidence="4 5">
    <name type="scientific">Chlamydomonas incerta</name>
    <dbReference type="NCBI Taxonomy" id="51695"/>
    <lineage>
        <taxon>Eukaryota</taxon>
        <taxon>Viridiplantae</taxon>
        <taxon>Chlorophyta</taxon>
        <taxon>core chlorophytes</taxon>
        <taxon>Chlorophyceae</taxon>
        <taxon>CS clade</taxon>
        <taxon>Chlamydomonadales</taxon>
        <taxon>Chlamydomonadaceae</taxon>
        <taxon>Chlamydomonas</taxon>
    </lineage>
</organism>